<evidence type="ECO:0000256" key="4">
    <source>
        <dbReference type="PIRSR" id="PIRSR000460-1"/>
    </source>
</evidence>
<organism evidence="6 7">
    <name type="scientific">Maribellus luteus</name>
    <dbReference type="NCBI Taxonomy" id="2305463"/>
    <lineage>
        <taxon>Bacteria</taxon>
        <taxon>Pseudomonadati</taxon>
        <taxon>Bacteroidota</taxon>
        <taxon>Bacteroidia</taxon>
        <taxon>Marinilabiliales</taxon>
        <taxon>Prolixibacteraceae</taxon>
        <taxon>Maribellus</taxon>
    </lineage>
</organism>
<dbReference type="InterPro" id="IPR052182">
    <property type="entry name" value="Glycogen/Maltodextrin_Phosph"/>
</dbReference>
<accession>A0A399T749</accession>
<evidence type="ECO:0000313" key="6">
    <source>
        <dbReference type="EMBL" id="RIJ49981.1"/>
    </source>
</evidence>
<comment type="similarity">
    <text evidence="2">Belongs to the glycogen phosphorylase family.</text>
</comment>
<reference evidence="6 7" key="1">
    <citation type="submission" date="2018-08" db="EMBL/GenBank/DDBJ databases">
        <title>Pallidiluteibacterium maritimus gen. nov., sp. nov., isolated from coastal sediment.</title>
        <authorList>
            <person name="Zhou L.Y."/>
        </authorList>
    </citation>
    <scope>NUCLEOTIDE SEQUENCE [LARGE SCALE GENOMIC DNA]</scope>
    <source>
        <strain evidence="6 7">XSD2</strain>
    </source>
</reference>
<dbReference type="GO" id="GO:0008184">
    <property type="term" value="F:glycogen phosphorylase activity"/>
    <property type="evidence" value="ECO:0007669"/>
    <property type="project" value="InterPro"/>
</dbReference>
<keyword evidence="4" id="KW-0663">Pyridoxal phosphate</keyword>
<dbReference type="EMBL" id="QWGR01000002">
    <property type="protein sequence ID" value="RIJ49981.1"/>
    <property type="molecule type" value="Genomic_DNA"/>
</dbReference>
<keyword evidence="3" id="KW-0021">Allosteric enzyme</keyword>
<evidence type="ECO:0000256" key="1">
    <source>
        <dbReference type="ARBA" id="ARBA00001275"/>
    </source>
</evidence>
<evidence type="ECO:0000256" key="3">
    <source>
        <dbReference type="ARBA" id="ARBA00022533"/>
    </source>
</evidence>
<dbReference type="Gene3D" id="3.40.50.2000">
    <property type="entry name" value="Glycogen Phosphorylase B"/>
    <property type="match status" value="3"/>
</dbReference>
<proteinExistence type="inferred from homology"/>
<evidence type="ECO:0000259" key="5">
    <source>
        <dbReference type="Pfam" id="PF11897"/>
    </source>
</evidence>
<dbReference type="GO" id="GO:0005975">
    <property type="term" value="P:carbohydrate metabolic process"/>
    <property type="evidence" value="ECO:0007669"/>
    <property type="project" value="InterPro"/>
</dbReference>
<feature type="domain" description="DUF3417" evidence="5">
    <location>
        <begin position="28"/>
        <end position="129"/>
    </location>
</feature>
<dbReference type="NCBIfam" id="TIGR02094">
    <property type="entry name" value="more_P_ylases"/>
    <property type="match status" value="1"/>
</dbReference>
<dbReference type="InterPro" id="IPR000811">
    <property type="entry name" value="Glyco_trans_35"/>
</dbReference>
<keyword evidence="7" id="KW-1185">Reference proteome</keyword>
<dbReference type="Pfam" id="PF00343">
    <property type="entry name" value="Phosphorylase"/>
    <property type="match status" value="1"/>
</dbReference>
<dbReference type="Pfam" id="PF11897">
    <property type="entry name" value="DUF3417"/>
    <property type="match status" value="1"/>
</dbReference>
<protein>
    <submittedName>
        <fullName evidence="6">Alpha-glucan family phosphorylase</fullName>
    </submittedName>
</protein>
<comment type="catalytic activity">
    <reaction evidence="1">
        <text>[(1-&gt;4)-alpha-D-glucosyl](n) + phosphate = [(1-&gt;4)-alpha-D-glucosyl](n-1) + alpha-D-glucose 1-phosphate</text>
        <dbReference type="Rhea" id="RHEA:41732"/>
        <dbReference type="Rhea" id="RHEA-COMP:9584"/>
        <dbReference type="Rhea" id="RHEA-COMP:9586"/>
        <dbReference type="ChEBI" id="CHEBI:15444"/>
        <dbReference type="ChEBI" id="CHEBI:43474"/>
        <dbReference type="ChEBI" id="CHEBI:58601"/>
        <dbReference type="EC" id="2.4.1.1"/>
    </reaction>
</comment>
<dbReference type="SUPFAM" id="SSF53756">
    <property type="entry name" value="UDP-Glycosyltransferase/glycogen phosphorylase"/>
    <property type="match status" value="1"/>
</dbReference>
<name>A0A399T749_9BACT</name>
<dbReference type="PANTHER" id="PTHR42655:SF1">
    <property type="entry name" value="GLYCOGEN PHOSPHORYLASE"/>
    <property type="match status" value="1"/>
</dbReference>
<feature type="modified residue" description="N6-(pyridoxal phosphate)lysine" evidence="4">
    <location>
        <position position="613"/>
    </location>
</feature>
<dbReference type="InterPro" id="IPR011834">
    <property type="entry name" value="Agluc_phsphrylas"/>
</dbReference>
<dbReference type="AlphaFoldDB" id="A0A399T749"/>
<dbReference type="Proteomes" id="UP000265926">
    <property type="component" value="Unassembled WGS sequence"/>
</dbReference>
<gene>
    <name evidence="6" type="primary">glgP</name>
    <name evidence="6" type="ORF">D1614_04350</name>
</gene>
<dbReference type="OrthoDB" id="9760804at2"/>
<dbReference type="InterPro" id="IPR024517">
    <property type="entry name" value="Glycogen_phosphorylase_DUF3417"/>
</dbReference>
<dbReference type="GO" id="GO:0030170">
    <property type="term" value="F:pyridoxal phosphate binding"/>
    <property type="evidence" value="ECO:0007669"/>
    <property type="project" value="InterPro"/>
</dbReference>
<dbReference type="PIRSF" id="PIRSF000460">
    <property type="entry name" value="Pprylas_GlgP"/>
    <property type="match status" value="1"/>
</dbReference>
<sequence>METNKVRYIQTPVIEEPVWKKISVESDLPTDLEPLRVLSKNLWWVWNTEARELFRYVDAKIWEECEHNPIVLLDKVSYNQLKELTKDEEFLARMHRVYADFNAYLEARKELGGPEVAYFSMEYGLHDSLKIFSGGLGILAGDYLKEASDSKVNLVAVGLLYRYGYFKQTLNLHGEQMANYDAQQFTKIPVRPAIDKDGNWVTIEVEYPGRNLVAHVWQVNVGSVKLYLLDADHEGNSDQDRFVTHHLYGGDNENRLKQEMLLGLGGIKALKKLGYQSDIYHCNEGHAAFIGLERIMGLISEQGLTFAEAKEVVTASTVFTTHTPVPAGHDSFHNDMFRHYMNSFPEKLGLSWEEFDLLGKANPQEDHFNMSYLACNLSQGINGVSMLHGDVSKEVLKNLYKGYLVDELEIGYVTNGVHYPSWTAPEWKALHKKYFGNDFPGNQLDFDVWKNIYNAPDSEIWELRKTLRLKMINYIKQRFASNWIKRHENPKIITEVMGKLNPNVLTIGFARRFATYKRAHLLFRNLDRLARIVNNPERPVQFIFAGKAHPADKAGQDLIKNIVEVSKRPEFRGKILFVQNYDINLAKMLLQGVDVWMNTPTRPLEASGTSGEKGVMNGTLHFSVLDGWWVEGYRKNAGWALSAERSYDVQDFQDELDAETIYNILEEEVVPAFYNRNHEDVPEKWVGFVKNTISQVAPNFTTGRMIKDYQDRYYNPQFERSSKVNADGFKLAKELAAWKAYVSSKWDGIKVINQDMIEGFTNKLIMGREYPVYVKVDLNGLTAKEVGLELIITEEGENGGLEMFDAWEFEPEDCSNNICTYRYVVRPDHPGAFNYSFRLFPKNENLPHRQDFKYLKWL</sequence>
<dbReference type="PANTHER" id="PTHR42655">
    <property type="entry name" value="GLYCOGEN PHOSPHORYLASE"/>
    <property type="match status" value="1"/>
</dbReference>
<comment type="caution">
    <text evidence="6">The sequence shown here is derived from an EMBL/GenBank/DDBJ whole genome shotgun (WGS) entry which is preliminary data.</text>
</comment>
<dbReference type="RefSeq" id="WP_119436668.1">
    <property type="nucleotide sequence ID" value="NZ_QWGR01000002.1"/>
</dbReference>
<evidence type="ECO:0000313" key="7">
    <source>
        <dbReference type="Proteomes" id="UP000265926"/>
    </source>
</evidence>
<evidence type="ECO:0000256" key="2">
    <source>
        <dbReference type="ARBA" id="ARBA00006047"/>
    </source>
</evidence>